<dbReference type="EMBL" id="JAFIRN010000008">
    <property type="protein sequence ID" value="KAG5844102.1"/>
    <property type="molecule type" value="Genomic_DNA"/>
</dbReference>
<keyword evidence="3" id="KW-0812">Transmembrane</keyword>
<dbReference type="AlphaFoldDB" id="A0A9D3M9R1"/>
<evidence type="ECO:0000256" key="3">
    <source>
        <dbReference type="SAM" id="Phobius"/>
    </source>
</evidence>
<evidence type="ECO:0000313" key="4">
    <source>
        <dbReference type="EMBL" id="KAG5844102.1"/>
    </source>
</evidence>
<reference evidence="4" key="1">
    <citation type="submission" date="2021-01" db="EMBL/GenBank/DDBJ databases">
        <title>A chromosome-scale assembly of European eel, Anguilla anguilla.</title>
        <authorList>
            <person name="Henkel C."/>
            <person name="Jong-Raadsen S.A."/>
            <person name="Dufour S."/>
            <person name="Weltzien F.-A."/>
            <person name="Palstra A.P."/>
            <person name="Pelster B."/>
            <person name="Spaink H.P."/>
            <person name="Van Den Thillart G.E."/>
            <person name="Jansen H."/>
            <person name="Zahm M."/>
            <person name="Klopp C."/>
            <person name="Cedric C."/>
            <person name="Louis A."/>
            <person name="Berthelot C."/>
            <person name="Parey E."/>
            <person name="Roest Crollius H."/>
            <person name="Montfort J."/>
            <person name="Robinson-Rechavi M."/>
            <person name="Bucao C."/>
            <person name="Bouchez O."/>
            <person name="Gislard M."/>
            <person name="Lluch J."/>
            <person name="Milhes M."/>
            <person name="Lampietro C."/>
            <person name="Lopez Roques C."/>
            <person name="Donnadieu C."/>
            <person name="Braasch I."/>
            <person name="Desvignes T."/>
            <person name="Postlethwait J."/>
            <person name="Bobe J."/>
            <person name="Guiguen Y."/>
            <person name="Dirks R."/>
        </authorList>
    </citation>
    <scope>NUCLEOTIDE SEQUENCE</scope>
    <source>
        <strain evidence="4">Tag_6206</strain>
        <tissue evidence="4">Liver</tissue>
    </source>
</reference>
<gene>
    <name evidence="4" type="ORF">ANANG_G00157920</name>
</gene>
<feature type="region of interest" description="Disordered" evidence="2">
    <location>
        <begin position="464"/>
        <end position="523"/>
    </location>
</feature>
<keyword evidence="5" id="KW-1185">Reference proteome</keyword>
<name>A0A9D3M9R1_ANGAN</name>
<evidence type="ECO:0000313" key="5">
    <source>
        <dbReference type="Proteomes" id="UP001044222"/>
    </source>
</evidence>
<comment type="caution">
    <text evidence="4">The sequence shown here is derived from an EMBL/GenBank/DDBJ whole genome shotgun (WGS) entry which is preliminary data.</text>
</comment>
<proteinExistence type="predicted"/>
<organism evidence="4 5">
    <name type="scientific">Anguilla anguilla</name>
    <name type="common">European freshwater eel</name>
    <name type="synonym">Muraena anguilla</name>
    <dbReference type="NCBI Taxonomy" id="7936"/>
    <lineage>
        <taxon>Eukaryota</taxon>
        <taxon>Metazoa</taxon>
        <taxon>Chordata</taxon>
        <taxon>Craniata</taxon>
        <taxon>Vertebrata</taxon>
        <taxon>Euteleostomi</taxon>
        <taxon>Actinopterygii</taxon>
        <taxon>Neopterygii</taxon>
        <taxon>Teleostei</taxon>
        <taxon>Anguilliformes</taxon>
        <taxon>Anguillidae</taxon>
        <taxon>Anguilla</taxon>
    </lineage>
</organism>
<feature type="transmembrane region" description="Helical" evidence="3">
    <location>
        <begin position="7"/>
        <end position="25"/>
    </location>
</feature>
<keyword evidence="3" id="KW-1133">Transmembrane helix</keyword>
<keyword evidence="1" id="KW-0175">Coiled coil</keyword>
<keyword evidence="3" id="KW-0472">Membrane</keyword>
<feature type="coiled-coil region" evidence="1">
    <location>
        <begin position="322"/>
        <end position="380"/>
    </location>
</feature>
<evidence type="ECO:0000256" key="1">
    <source>
        <dbReference type="SAM" id="Coils"/>
    </source>
</evidence>
<accession>A0A9D3M9R1</accession>
<dbReference type="Proteomes" id="UP001044222">
    <property type="component" value="Chromosome 8"/>
</dbReference>
<feature type="compositionally biased region" description="Basic and acidic residues" evidence="2">
    <location>
        <begin position="410"/>
        <end position="423"/>
    </location>
</feature>
<feature type="compositionally biased region" description="Low complexity" evidence="2">
    <location>
        <begin position="470"/>
        <end position="483"/>
    </location>
</feature>
<feature type="region of interest" description="Disordered" evidence="2">
    <location>
        <begin position="407"/>
        <end position="447"/>
    </location>
</feature>
<protein>
    <submittedName>
        <fullName evidence="4">Uncharacterized protein</fullName>
    </submittedName>
</protein>
<sequence length="523" mass="59805">MVAIWRGIVLTLWLAYIQFVPQIVLNIDKFFNVEHQGNVTNHSDGPMWSDSILLYIKERITHYAGSLMGNLPNLPTLPNLPECWNLVPSSYDKAEWLVLGSLIMFSINCVALLVFKTRKHQRTGKELDNKILKLHNGVNASKKSASEMNLRYKELKASFHQMQKKSALQAEENHKTMEAERLRSKTMIQHLRTDLAANMDICKRKEQRLVAMTQRWEMREEELAELAVKKLLEMAEQCKRKERKLRAMAEVCQEKDDQLAAMALTLQMKKEKVADLTKLCQDNEENKATLLKLCHEKDEKLAAFFVASEHQEAVLQEKIAQELAQQLEINKLKERLSALEDEVKEKEILLMAQKEEQREAASLRKKLTEVSSELADLKRSAASSSHSLPTAQETSAVKVECIVHTTSNGHGEETDSGVEREGSELAGSRQQTIAEEKKPVQEVGGACRREERPGRIRVEFGSYRPRRVYTQGQETTQSSGQTQHGWGRENDSGGVEGSGRRGWAAWNRRPRQRSRPWEQHCDR</sequence>
<feature type="transmembrane region" description="Helical" evidence="3">
    <location>
        <begin position="96"/>
        <end position="115"/>
    </location>
</feature>
<evidence type="ECO:0000256" key="2">
    <source>
        <dbReference type="SAM" id="MobiDB-lite"/>
    </source>
</evidence>